<evidence type="ECO:0000256" key="1">
    <source>
        <dbReference type="ARBA" id="ARBA00001971"/>
    </source>
</evidence>
<keyword evidence="4 6" id="KW-0479">Metal-binding</keyword>
<dbReference type="PROSITE" id="PS00086">
    <property type="entry name" value="CYTOCHROME_P450"/>
    <property type="match status" value="1"/>
</dbReference>
<dbReference type="SUPFAM" id="SSF48264">
    <property type="entry name" value="Cytochrome P450"/>
    <property type="match status" value="1"/>
</dbReference>
<evidence type="ECO:0000313" key="10">
    <source>
        <dbReference type="Proteomes" id="UP000243723"/>
    </source>
</evidence>
<evidence type="ECO:0000256" key="2">
    <source>
        <dbReference type="ARBA" id="ARBA00010617"/>
    </source>
</evidence>
<keyword evidence="8" id="KW-1133">Transmembrane helix</keyword>
<dbReference type="GO" id="GO:0005506">
    <property type="term" value="F:iron ion binding"/>
    <property type="evidence" value="ECO:0007669"/>
    <property type="project" value="InterPro"/>
</dbReference>
<dbReference type="AlphaFoldDB" id="A0A2P7YJM2"/>
<organism evidence="9 10">
    <name type="scientific">Elsinoe australis</name>
    <dbReference type="NCBI Taxonomy" id="40998"/>
    <lineage>
        <taxon>Eukaryota</taxon>
        <taxon>Fungi</taxon>
        <taxon>Dikarya</taxon>
        <taxon>Ascomycota</taxon>
        <taxon>Pezizomycotina</taxon>
        <taxon>Dothideomycetes</taxon>
        <taxon>Dothideomycetidae</taxon>
        <taxon>Myriangiales</taxon>
        <taxon>Elsinoaceae</taxon>
        <taxon>Elsinoe</taxon>
    </lineage>
</organism>
<keyword evidence="3 6" id="KW-0349">Heme</keyword>
<dbReference type="GO" id="GO:0020037">
    <property type="term" value="F:heme binding"/>
    <property type="evidence" value="ECO:0007669"/>
    <property type="project" value="InterPro"/>
</dbReference>
<comment type="similarity">
    <text evidence="2 7">Belongs to the cytochrome P450 family.</text>
</comment>
<dbReference type="PANTHER" id="PTHR24305:SF210">
    <property type="entry name" value="CYTOCHROME P450 MONOOXYGENASE ASQL-RELATED"/>
    <property type="match status" value="1"/>
</dbReference>
<gene>
    <name evidence="9" type="ORF">B9Z65_5993</name>
</gene>
<dbReference type="PRINTS" id="PR00463">
    <property type="entry name" value="EP450I"/>
</dbReference>
<keyword evidence="7" id="KW-0560">Oxidoreductase</keyword>
<evidence type="ECO:0000313" key="9">
    <source>
        <dbReference type="EMBL" id="PSK36178.1"/>
    </source>
</evidence>
<proteinExistence type="inferred from homology"/>
<evidence type="ECO:0000256" key="3">
    <source>
        <dbReference type="ARBA" id="ARBA00022617"/>
    </source>
</evidence>
<dbReference type="Proteomes" id="UP000243723">
    <property type="component" value="Unassembled WGS sequence"/>
</dbReference>
<reference evidence="9 10" key="1">
    <citation type="submission" date="2017-05" db="EMBL/GenBank/DDBJ databases">
        <title>Draft genome sequence of Elsinoe australis.</title>
        <authorList>
            <person name="Cheng Q."/>
        </authorList>
    </citation>
    <scope>NUCLEOTIDE SEQUENCE [LARGE SCALE GENOMIC DNA]</scope>
    <source>
        <strain evidence="9 10">NL1</strain>
    </source>
</reference>
<evidence type="ECO:0000256" key="6">
    <source>
        <dbReference type="PIRSR" id="PIRSR602401-1"/>
    </source>
</evidence>
<dbReference type="OrthoDB" id="1470350at2759"/>
<feature type="binding site" description="axial binding residue" evidence="6">
    <location>
        <position position="455"/>
    </location>
    <ligand>
        <name>heme</name>
        <dbReference type="ChEBI" id="CHEBI:30413"/>
    </ligand>
    <ligandPart>
        <name>Fe</name>
        <dbReference type="ChEBI" id="CHEBI:18248"/>
    </ligandPart>
</feature>
<evidence type="ECO:0000256" key="4">
    <source>
        <dbReference type="ARBA" id="ARBA00022723"/>
    </source>
</evidence>
<dbReference type="Gene3D" id="1.10.630.10">
    <property type="entry name" value="Cytochrome P450"/>
    <property type="match status" value="1"/>
</dbReference>
<dbReference type="GO" id="GO:0004497">
    <property type="term" value="F:monooxygenase activity"/>
    <property type="evidence" value="ECO:0007669"/>
    <property type="project" value="UniProtKB-KW"/>
</dbReference>
<sequence>MDGFLSTNHKPLNIALGIVGIIIAAKIFDIIYAIFLHPLRKIPGPWYTKASRLPYGRRLLDGSSVVWLQELHRKYGPVVRYTPNEISVINGDIAWQEIYGFRTGKQKGVGSFLKDRVWYAPPMDGVPSLIMTNDADHSRQRRILSHAFSEKSMRNQEPLIQRYADLLISRLKETDVAAGKPADLTQWYNWTTFDIIADLTFGAPFGCLAQATTHKYVNLLLSSIKAFSLFYLFHHFPALQQLRKYVVKSDVIKLRQEWMDFVKSSTHKRIEAETERHDFMTDILAKQRDEEEKGHEGITTQEITSNANLLLVAGTETTATTLTGTTYLMLKHPEVYQKLKDEVRGRFKSQDEISIEAAGELSYTLAVLNESMRYMPPVPAGFVRKVPQEGAEVSGYWLPGNCDASISVSQYPAYHSDANFRDSELYAPERWLGDLKYKDDNRATFSPFSFGPRNCLGKNLAYAEMRVILAKMIFNFDFELQEDSTDWFNRLDVRTLWTKPALNVKLTAVHSEGRKKEKM</sequence>
<feature type="transmembrane region" description="Helical" evidence="8">
    <location>
        <begin position="12"/>
        <end position="35"/>
    </location>
</feature>
<dbReference type="InterPro" id="IPR036396">
    <property type="entry name" value="Cyt_P450_sf"/>
</dbReference>
<keyword evidence="7" id="KW-0503">Monooxygenase</keyword>
<dbReference type="PRINTS" id="PR00385">
    <property type="entry name" value="P450"/>
</dbReference>
<dbReference type="Pfam" id="PF00067">
    <property type="entry name" value="p450"/>
    <property type="match status" value="1"/>
</dbReference>
<dbReference type="InterPro" id="IPR017972">
    <property type="entry name" value="Cyt_P450_CS"/>
</dbReference>
<keyword evidence="5 6" id="KW-0408">Iron</keyword>
<dbReference type="PANTHER" id="PTHR24305">
    <property type="entry name" value="CYTOCHROME P450"/>
    <property type="match status" value="1"/>
</dbReference>
<dbReference type="CDD" id="cd11058">
    <property type="entry name" value="CYP60B-like"/>
    <property type="match status" value="1"/>
</dbReference>
<evidence type="ECO:0000256" key="7">
    <source>
        <dbReference type="RuleBase" id="RU000461"/>
    </source>
</evidence>
<dbReference type="InterPro" id="IPR001128">
    <property type="entry name" value="Cyt_P450"/>
</dbReference>
<dbReference type="InterPro" id="IPR002401">
    <property type="entry name" value="Cyt_P450_E_grp-I"/>
</dbReference>
<keyword evidence="8" id="KW-0472">Membrane</keyword>
<comment type="caution">
    <text evidence="9">The sequence shown here is derived from an EMBL/GenBank/DDBJ whole genome shotgun (WGS) entry which is preliminary data.</text>
</comment>
<dbReference type="STRING" id="40998.A0A2P7YJM2"/>
<dbReference type="InterPro" id="IPR050121">
    <property type="entry name" value="Cytochrome_P450_monoxygenase"/>
</dbReference>
<dbReference type="EMBL" id="NHZQ01000422">
    <property type="protein sequence ID" value="PSK36178.1"/>
    <property type="molecule type" value="Genomic_DNA"/>
</dbReference>
<keyword evidence="10" id="KW-1185">Reference proteome</keyword>
<protein>
    <submittedName>
        <fullName evidence="9">Isotrichodermin C-15 hydroxylase</fullName>
    </submittedName>
</protein>
<keyword evidence="8" id="KW-0812">Transmembrane</keyword>
<evidence type="ECO:0000256" key="5">
    <source>
        <dbReference type="ARBA" id="ARBA00023004"/>
    </source>
</evidence>
<comment type="cofactor">
    <cofactor evidence="1 6">
        <name>heme</name>
        <dbReference type="ChEBI" id="CHEBI:30413"/>
    </cofactor>
</comment>
<dbReference type="GO" id="GO:0016705">
    <property type="term" value="F:oxidoreductase activity, acting on paired donors, with incorporation or reduction of molecular oxygen"/>
    <property type="evidence" value="ECO:0007669"/>
    <property type="project" value="InterPro"/>
</dbReference>
<evidence type="ECO:0000256" key="8">
    <source>
        <dbReference type="SAM" id="Phobius"/>
    </source>
</evidence>
<name>A0A2P7YJM2_9PEZI</name>
<accession>A0A2P7YJM2</accession>